<dbReference type="EMBL" id="CP022188">
    <property type="protein sequence ID" value="AWI81770.1"/>
    <property type="molecule type" value="Genomic_DNA"/>
</dbReference>
<dbReference type="AlphaFoldDB" id="A0A2U8H864"/>
<dbReference type="Proteomes" id="UP000244902">
    <property type="component" value="Chromosome"/>
</dbReference>
<dbReference type="RefSeq" id="WP_108976709.1">
    <property type="nucleotide sequence ID" value="NZ_CP022188.1"/>
</dbReference>
<evidence type="ECO:0008006" key="3">
    <source>
        <dbReference type="Google" id="ProtNLM"/>
    </source>
</evidence>
<accession>A0A2U8H864</accession>
<sequence>MASIRRRGTKWQTRVIRKGFIDEVKTFSTRQDAERWARTIEVEMERGSYVSRTEAETTTLREIINRYIVEVVPTRRG</sequence>
<gene>
    <name evidence="1" type="ORF">CEW87_21900</name>
</gene>
<dbReference type="OrthoDB" id="662444at2"/>
<name>A0A2U8H864_9RHOO</name>
<proteinExistence type="predicted"/>
<evidence type="ECO:0000313" key="2">
    <source>
        <dbReference type="Proteomes" id="UP000244902"/>
    </source>
</evidence>
<protein>
    <recommendedName>
        <fullName evidence="3">Integrase</fullName>
    </recommendedName>
</protein>
<reference evidence="1 2" key="1">
    <citation type="submission" date="2017-06" db="EMBL/GenBank/DDBJ databases">
        <title>Azoarcus sp. TSNA42 complete genome sequence.</title>
        <authorList>
            <person name="Woo J.-H."/>
            <person name="Kim H.-S."/>
        </authorList>
    </citation>
    <scope>NUCLEOTIDE SEQUENCE [LARGE SCALE GENOMIC DNA]</scope>
    <source>
        <strain evidence="1 2">TSNA42</strain>
    </source>
</reference>
<evidence type="ECO:0000313" key="1">
    <source>
        <dbReference type="EMBL" id="AWI81770.1"/>
    </source>
</evidence>
<organism evidence="1 2">
    <name type="scientific">Parazoarcus communis</name>
    <dbReference type="NCBI Taxonomy" id="41977"/>
    <lineage>
        <taxon>Bacteria</taxon>
        <taxon>Pseudomonadati</taxon>
        <taxon>Pseudomonadota</taxon>
        <taxon>Betaproteobacteria</taxon>
        <taxon>Rhodocyclales</taxon>
        <taxon>Zoogloeaceae</taxon>
        <taxon>Parazoarcus</taxon>
    </lineage>
</organism>